<organism evidence="2 3">
    <name type="scientific">Rhizopus delemar</name>
    <dbReference type="NCBI Taxonomy" id="936053"/>
    <lineage>
        <taxon>Eukaryota</taxon>
        <taxon>Fungi</taxon>
        <taxon>Fungi incertae sedis</taxon>
        <taxon>Mucoromycota</taxon>
        <taxon>Mucoromycotina</taxon>
        <taxon>Mucoromycetes</taxon>
        <taxon>Mucorales</taxon>
        <taxon>Mucorineae</taxon>
        <taxon>Rhizopodaceae</taxon>
        <taxon>Rhizopus</taxon>
    </lineage>
</organism>
<reference evidence="2 3" key="1">
    <citation type="journal article" date="2020" name="Microb. Genom.">
        <title>Genetic diversity of clinical and environmental Mucorales isolates obtained from an investigation of mucormycosis cases among solid organ transplant recipients.</title>
        <authorList>
            <person name="Nguyen M.H."/>
            <person name="Kaul D."/>
            <person name="Muto C."/>
            <person name="Cheng S.J."/>
            <person name="Richter R.A."/>
            <person name="Bruno V.M."/>
            <person name="Liu G."/>
            <person name="Beyhan S."/>
            <person name="Sundermann A.J."/>
            <person name="Mounaud S."/>
            <person name="Pasculle A.W."/>
            <person name="Nierman W.C."/>
            <person name="Driscoll E."/>
            <person name="Cumbie R."/>
            <person name="Clancy C.J."/>
            <person name="Dupont C.L."/>
        </authorList>
    </citation>
    <scope>NUCLEOTIDE SEQUENCE [LARGE SCALE GENOMIC DNA]</scope>
    <source>
        <strain evidence="2 3">GL24</strain>
    </source>
</reference>
<sequence length="217" mass="23329">MIALTPETKLAKPAWDARAVDLGRGLDARRNAGWMWLSTQEQVAIARLGKALAANQKALVAGELVIGGTTEAISERKLFGRNFSASELASGVRFTPQGQPPMFASIDVAGIPRSAPAPDNSVLGIERSYYGTDGKPWSPRPLKEGEALIVRVTVTADTTMPDALLTDLLPAGLEIENFNLGDAKQWADVVVENYRVGVTRSLGVDYETLSGFHPRLV</sequence>
<evidence type="ECO:0000313" key="3">
    <source>
        <dbReference type="Proteomes" id="UP000740926"/>
    </source>
</evidence>
<dbReference type="InterPro" id="IPR051802">
    <property type="entry name" value="YfhM-like"/>
</dbReference>
<feature type="domain" description="Bacterial alpha-2-macroglobulin MG10" evidence="1">
    <location>
        <begin position="123"/>
        <end position="185"/>
    </location>
</feature>
<keyword evidence="3" id="KW-1185">Reference proteome</keyword>
<dbReference type="Proteomes" id="UP000740926">
    <property type="component" value="Unassembled WGS sequence"/>
</dbReference>
<protein>
    <recommendedName>
        <fullName evidence="1">Bacterial alpha-2-macroglobulin MG10 domain-containing protein</fullName>
    </recommendedName>
</protein>
<name>A0A9P7CBK2_9FUNG</name>
<proteinExistence type="predicted"/>
<dbReference type="AlphaFoldDB" id="A0A9P7CBK2"/>
<dbReference type="InterPro" id="IPR041246">
    <property type="entry name" value="Bact_MG10"/>
</dbReference>
<dbReference type="InterPro" id="IPR023606">
    <property type="entry name" value="CoA-Trfase_III_dom_1_sf"/>
</dbReference>
<comment type="caution">
    <text evidence="2">The sequence shown here is derived from an EMBL/GenBank/DDBJ whole genome shotgun (WGS) entry which is preliminary data.</text>
</comment>
<gene>
    <name evidence="2" type="ORF">G6F50_013808</name>
</gene>
<accession>A0A9P7CBK2</accession>
<dbReference type="GO" id="GO:0003824">
    <property type="term" value="F:catalytic activity"/>
    <property type="evidence" value="ECO:0007669"/>
    <property type="project" value="InterPro"/>
</dbReference>
<dbReference type="PANTHER" id="PTHR40094">
    <property type="entry name" value="ALPHA-2-MACROGLOBULIN HOMOLOG"/>
    <property type="match status" value="1"/>
</dbReference>
<dbReference type="EMBL" id="JAANIU010005874">
    <property type="protein sequence ID" value="KAG1544957.1"/>
    <property type="molecule type" value="Genomic_DNA"/>
</dbReference>
<evidence type="ECO:0000259" key="1">
    <source>
        <dbReference type="Pfam" id="PF17973"/>
    </source>
</evidence>
<dbReference type="Gene3D" id="3.40.50.10540">
    <property type="entry name" value="Crotonobetainyl-coa:carnitine coa-transferase, domain 1"/>
    <property type="match status" value="1"/>
</dbReference>
<dbReference type="SUPFAM" id="SSF89796">
    <property type="entry name" value="CoA-transferase family III (CaiB/BaiF)"/>
    <property type="match status" value="1"/>
</dbReference>
<dbReference type="PANTHER" id="PTHR40094:SF1">
    <property type="entry name" value="UBIQUITIN DOMAIN-CONTAINING PROTEIN"/>
    <property type="match status" value="1"/>
</dbReference>
<dbReference type="GO" id="GO:0004866">
    <property type="term" value="F:endopeptidase inhibitor activity"/>
    <property type="evidence" value="ECO:0007669"/>
    <property type="project" value="TreeGrafter"/>
</dbReference>
<evidence type="ECO:0000313" key="2">
    <source>
        <dbReference type="EMBL" id="KAG1544957.1"/>
    </source>
</evidence>
<dbReference type="Pfam" id="PF17973">
    <property type="entry name" value="bMG10"/>
    <property type="match status" value="1"/>
</dbReference>